<dbReference type="GO" id="GO:0043235">
    <property type="term" value="C:receptor complex"/>
    <property type="evidence" value="ECO:0007669"/>
    <property type="project" value="TreeGrafter"/>
</dbReference>
<dbReference type="InterPro" id="IPR050713">
    <property type="entry name" value="RTP_Phos/Ushers"/>
</dbReference>
<dbReference type="GO" id="GO:0004725">
    <property type="term" value="F:protein tyrosine phosphatase activity"/>
    <property type="evidence" value="ECO:0007669"/>
    <property type="project" value="UniProtKB-EC"/>
</dbReference>
<dbReference type="PROSITE" id="PS50853">
    <property type="entry name" value="FN3"/>
    <property type="match status" value="9"/>
</dbReference>
<dbReference type="PROSITE" id="PS50056">
    <property type="entry name" value="TYR_PHOSPHATASE_2"/>
    <property type="match status" value="1"/>
</dbReference>
<dbReference type="PROSITE" id="PS00383">
    <property type="entry name" value="TYR_PHOSPHATASE_1"/>
    <property type="match status" value="1"/>
</dbReference>
<protein>
    <recommendedName>
        <fullName evidence="2">protein-tyrosine-phosphatase</fullName>
        <ecNumber evidence="2">3.1.3.48</ecNumber>
    </recommendedName>
</protein>
<evidence type="ECO:0000256" key="4">
    <source>
        <dbReference type="ARBA" id="ARBA00022729"/>
    </source>
</evidence>
<dbReference type="Pfam" id="PF00041">
    <property type="entry name" value="fn3"/>
    <property type="match status" value="13"/>
</dbReference>
<keyword evidence="17" id="KW-0675">Receptor</keyword>
<evidence type="ECO:0000256" key="8">
    <source>
        <dbReference type="ARBA" id="ARBA00022989"/>
    </source>
</evidence>
<evidence type="ECO:0000259" key="16">
    <source>
        <dbReference type="PROSITE" id="PS50853"/>
    </source>
</evidence>
<reference evidence="17 18" key="1">
    <citation type="journal article" date="2021" name="Sci. Rep.">
        <title>Chromosome anchoring in Senegalese sole (Solea senegalensis) reveals sex-associated markers and genome rearrangements in flatfish.</title>
        <authorList>
            <person name="Guerrero-Cozar I."/>
            <person name="Gomez-Garrido J."/>
            <person name="Berbel C."/>
            <person name="Martinez-Blanch J.F."/>
            <person name="Alioto T."/>
            <person name="Claros M.G."/>
            <person name="Gagnaire P.A."/>
            <person name="Manchado M."/>
        </authorList>
    </citation>
    <scope>NUCLEOTIDE SEQUENCE [LARGE SCALE GENOMIC DNA]</scope>
    <source>
        <strain evidence="17">Sse05_10M</strain>
    </source>
</reference>
<evidence type="ECO:0000256" key="6">
    <source>
        <dbReference type="ARBA" id="ARBA00022801"/>
    </source>
</evidence>
<dbReference type="SMART" id="SM00060">
    <property type="entry name" value="FN3"/>
    <property type="match status" value="17"/>
</dbReference>
<feature type="domain" description="Tyrosine specific protein phosphatases" evidence="15">
    <location>
        <begin position="1909"/>
        <end position="1985"/>
    </location>
</feature>
<feature type="domain" description="Fibronectin type-III" evidence="16">
    <location>
        <begin position="1110"/>
        <end position="1197"/>
    </location>
</feature>
<feature type="domain" description="Fibronectin type-III" evidence="16">
    <location>
        <begin position="1384"/>
        <end position="1475"/>
    </location>
</feature>
<keyword evidence="4" id="KW-0732">Signal</keyword>
<evidence type="ECO:0000313" key="18">
    <source>
        <dbReference type="Proteomes" id="UP000693946"/>
    </source>
</evidence>
<keyword evidence="10" id="KW-0325">Glycoprotein</keyword>
<organism evidence="17 18">
    <name type="scientific">Solea senegalensis</name>
    <name type="common">Senegalese sole</name>
    <dbReference type="NCBI Taxonomy" id="28829"/>
    <lineage>
        <taxon>Eukaryota</taxon>
        <taxon>Metazoa</taxon>
        <taxon>Chordata</taxon>
        <taxon>Craniata</taxon>
        <taxon>Vertebrata</taxon>
        <taxon>Euteleostomi</taxon>
        <taxon>Actinopterygii</taxon>
        <taxon>Neopterygii</taxon>
        <taxon>Teleostei</taxon>
        <taxon>Neoteleostei</taxon>
        <taxon>Acanthomorphata</taxon>
        <taxon>Carangaria</taxon>
        <taxon>Pleuronectiformes</taxon>
        <taxon>Pleuronectoidei</taxon>
        <taxon>Soleidae</taxon>
        <taxon>Solea</taxon>
    </lineage>
</organism>
<dbReference type="InterPro" id="IPR003961">
    <property type="entry name" value="FN3_dom"/>
</dbReference>
<dbReference type="Proteomes" id="UP000693946">
    <property type="component" value="Unassembled WGS sequence"/>
</dbReference>
<dbReference type="InterPro" id="IPR016130">
    <property type="entry name" value="Tyr_Pase_AS"/>
</dbReference>
<evidence type="ECO:0000256" key="3">
    <source>
        <dbReference type="ARBA" id="ARBA00022692"/>
    </source>
</evidence>
<comment type="similarity">
    <text evidence="11">Belongs to the protein-tyrosine phosphatase family. Receptor class 3 subfamily.</text>
</comment>
<dbReference type="GO" id="GO:0032502">
    <property type="term" value="P:developmental process"/>
    <property type="evidence" value="ECO:0007669"/>
    <property type="project" value="UniProtKB-ARBA"/>
</dbReference>
<keyword evidence="5" id="KW-0677">Repeat</keyword>
<feature type="domain" description="Fibronectin type-III" evidence="16">
    <location>
        <begin position="131"/>
        <end position="225"/>
    </location>
</feature>
<evidence type="ECO:0000259" key="15">
    <source>
        <dbReference type="PROSITE" id="PS50056"/>
    </source>
</evidence>
<dbReference type="Pfam" id="PF00102">
    <property type="entry name" value="Y_phosphatase"/>
    <property type="match status" value="1"/>
</dbReference>
<gene>
    <name evidence="17" type="ORF">JOB18_033001</name>
</gene>
<feature type="region of interest" description="Disordered" evidence="13">
    <location>
        <begin position="1"/>
        <end position="40"/>
    </location>
</feature>
<feature type="domain" description="Fibronectin type-III" evidence="16">
    <location>
        <begin position="488"/>
        <end position="579"/>
    </location>
</feature>
<keyword evidence="9" id="KW-0472">Membrane</keyword>
<dbReference type="InterPro" id="IPR000242">
    <property type="entry name" value="PTP_cat"/>
</dbReference>
<keyword evidence="3" id="KW-0812">Transmembrane</keyword>
<dbReference type="PANTHER" id="PTHR46957">
    <property type="entry name" value="CYTOKINE RECEPTOR"/>
    <property type="match status" value="1"/>
</dbReference>
<keyword evidence="18" id="KW-1185">Reference proteome</keyword>
<dbReference type="PANTHER" id="PTHR46957:SF2">
    <property type="entry name" value="RECEPTOR-TYPE TYROSINE-PROTEIN PHOSPHATASE BETA"/>
    <property type="match status" value="1"/>
</dbReference>
<feature type="compositionally biased region" description="Low complexity" evidence="13">
    <location>
        <begin position="1"/>
        <end position="34"/>
    </location>
</feature>
<dbReference type="CDD" id="cd00063">
    <property type="entry name" value="FN3"/>
    <property type="match status" value="10"/>
</dbReference>
<keyword evidence="7" id="KW-0904">Protein phosphatase</keyword>
<dbReference type="FunFam" id="3.90.190.10:FF:000009">
    <property type="entry name" value="Receptor-type tyrosine-protein phosphatase beta"/>
    <property type="match status" value="1"/>
</dbReference>
<evidence type="ECO:0000313" key="17">
    <source>
        <dbReference type="EMBL" id="KAG7468895.1"/>
    </source>
</evidence>
<dbReference type="InterPro" id="IPR041201">
    <property type="entry name" value="PTPRJ_TM"/>
</dbReference>
<evidence type="ECO:0000256" key="5">
    <source>
        <dbReference type="ARBA" id="ARBA00022737"/>
    </source>
</evidence>
<dbReference type="EMBL" id="JAGKHQ010000388">
    <property type="protein sequence ID" value="KAG7468895.1"/>
    <property type="molecule type" value="Genomic_DNA"/>
</dbReference>
<comment type="subcellular location">
    <subcellularLocation>
        <location evidence="1">Membrane</location>
        <topology evidence="1">Single-pass type I membrane protein</topology>
    </subcellularLocation>
</comment>
<dbReference type="PROSITE" id="PS50055">
    <property type="entry name" value="TYR_PHOSPHATASE_PTP"/>
    <property type="match status" value="1"/>
</dbReference>
<keyword evidence="8" id="KW-1133">Transmembrane helix</keyword>
<sequence>MTVQRTPPTTETTMIQRTPPTTETTTIQRSSITSAPGPPAPRCTVNVIGLSLESHSGVVTVTTGGLSCDFSLIVEHDTQAQTGDCDPYGATLNHFLCRAEGLEPGTLYQFTVVSMSDGEKSSMPAHTDPVSPAGLEVQLDQLQYDSPGVRVSWSRSAGHVDWYDVTLEDTNSGSIHSTRIMGSAMPRSGFSSLVPGTRYTLSVVATSGNRSSTPLLTTAATAPSSVRGLQVASLSSDSLAVSWQPGVGRTEQIRVLLTNVDGVLMKNVTLKNTTVSTELDGLRPGTLYTVTVVTEAVSLQNFISREAATVPAPVTNLRLDNNGSSHSLLASWVSPEGSVDFYQVTLSAPGSPTQQRHLLPNITWVTFGGLTPGRCYELFVRTRAGGHSSDSATQGRTVPGPVKSLSMSPVGEERTLKLSWTPPSGDWEDYSIVLRNGSVVVVNETTNKLSRHLEFSGLDLVPGRLYRAEVTVHSGILKNMAVCDGRLAPRPVQQLLVRHIDDTTLSVLWRRPVGEWDGFTVLLRRVESATVVAQRFLPWESRECTFNLLTPGRCYGVTVVTNSGNLSSSASVMAQTAPAQVSRLHISNLGTVDSLQAQWGPADGDLDSYQVLLIHDSSVIKNVSVDANTSTISFQCLRPGALYTLVLTSVRAGHTSRQTVAEGRTVPSSVAEVTVSNNGRMDFLSVSWRPAAGEVESYLVTLRDREKVLHTLAVSKSSPECVFNSLVSGRLYNISISTRSGVYYNHTFILERTQPSKVQNPTATHAARDDYLKVYWHHAAGDLDLYQVFIKHNNVFLQNQTVDKSQNECVFHGLVPGRLYTILVNTQSGKYEASISTHGRTFPATVRSLALAGRGTEELKVTWWPAPGDVDHYEVQLLFSDMKVFPPVTLGSSVAECVLSSLTPGRLYKILVSTFSGPNQRTLFIEGRTVPSRVKNIHLSSSEDSSLKVSWTPGEGDVDQHSVILFRDDRQLDVRRVPKHQNQVTFGSLQPGQKYRVTVTSVSGKLLNNNTASGRTVPAAVKALQVENLHTTCSLQVSWQEAVGVADGYILQVQDDRGTLVMNASQTHGHTSYRFDRLTPGRKYRVLVQTASGGVFSTGVSADARTRPAVVTDLSIKSNSTSSLSFLWSPPEGDLDLYEVILYRSDESLQERRRLLANGRQCTFHGLTPGRAYKVVIVTLSGEQSNQTFMWARTVPAAVLSLRVGTGNQSDSLLVTWDRGVGDVSGFLLCLYDRGGERQAEERLGSEVTGFVFSGLVPGRLYRAEMLSLSGELCNRVGAVGRTAPRPPTSILFGAVTNTSLEMTWNSPVDSDYDNFDLQWTPEDQLSIINPYHSRTSGSRLLRGLFPGRLYTFSLRTVSGATEPGTWLTYSTPIHYSIRTKPERVQSLHCHPQSSTSIACSWAPPVADYDSYIIDCLHKDSWTLVYSRRTGKNATAYVITQLEPHKHYSVSVKVMSDRTTSDEAQDSVVTMIDRPPVPPLHNRVSQKVVVVTTSSITFKFNCSWFSDVNGAIRFFTVVVTESEGSVNVQPVQQHPLPSYRDYRSNSSIKFYQTSYFTSHCEQGPDSAQSFQISLGTGMKPLGGTCDPETSKDQNHFCDGPLKPKTAYRLSVRAFTQLFGEDNSATTVSPLYADTYLSLPVITEAEPLNGVIEGVSAGLFLIAMMVGVIALIICKHKAHKVVVERATIGMNVKRESAPSAGHLGVRGQRHISSPVRILNFESHLLKLQADSSYLLSEEYEDLKDVGRNQPMDYALLPENRGKNRYNNILTYDSTRVKLSYIDDDPCSDYINASYIPGNNFRREYIATQGPLPGTKDDFWKMVWEQNVHNIVMVTQCVEKGRVKCDHYWPFDQDSLFYGDLIVRMTSESVLPEWTIREFNMCSEEQLSFSRLIRQFHYTVWPDHGVPETTQSLIQFVRTVRDYVNRSPGSGPTVVHCSAGVGRTGTFIVLDRVLQQLDTKDTVDIYGSVFDLRLHRSHMVQTERQYSFLHQCVRDVLRARRLLHSEHENSLCMVYENMKKH</sequence>
<evidence type="ECO:0000256" key="9">
    <source>
        <dbReference type="ARBA" id="ARBA00023136"/>
    </source>
</evidence>
<evidence type="ECO:0000256" key="1">
    <source>
        <dbReference type="ARBA" id="ARBA00004479"/>
    </source>
</evidence>
<feature type="domain" description="Fibronectin type-III" evidence="16">
    <location>
        <begin position="313"/>
        <end position="400"/>
    </location>
</feature>
<dbReference type="InterPro" id="IPR000387">
    <property type="entry name" value="Tyr_Pase_dom"/>
</dbReference>
<feature type="domain" description="Tyrosine-protein phosphatase" evidence="14">
    <location>
        <begin position="1734"/>
        <end position="1994"/>
    </location>
</feature>
<dbReference type="Pfam" id="PF18861">
    <property type="entry name" value="PTP_tm"/>
    <property type="match status" value="1"/>
</dbReference>
<dbReference type="SMART" id="SM00194">
    <property type="entry name" value="PTPc"/>
    <property type="match status" value="1"/>
</dbReference>
<feature type="domain" description="Fibronectin type-III" evidence="16">
    <location>
        <begin position="1284"/>
        <end position="1383"/>
    </location>
</feature>
<evidence type="ECO:0000256" key="13">
    <source>
        <dbReference type="SAM" id="MobiDB-lite"/>
    </source>
</evidence>
<proteinExistence type="inferred from homology"/>
<dbReference type="InterPro" id="IPR003595">
    <property type="entry name" value="Tyr_Pase_cat"/>
</dbReference>
<accession>A0AAV6PL33</accession>
<comment type="catalytic activity">
    <reaction evidence="12">
        <text>O-phospho-L-tyrosyl-[protein] + H2O = L-tyrosyl-[protein] + phosphate</text>
        <dbReference type="Rhea" id="RHEA:10684"/>
        <dbReference type="Rhea" id="RHEA-COMP:10136"/>
        <dbReference type="Rhea" id="RHEA-COMP:20101"/>
        <dbReference type="ChEBI" id="CHEBI:15377"/>
        <dbReference type="ChEBI" id="CHEBI:43474"/>
        <dbReference type="ChEBI" id="CHEBI:46858"/>
        <dbReference type="ChEBI" id="CHEBI:61978"/>
        <dbReference type="EC" id="3.1.3.48"/>
    </reaction>
</comment>
<evidence type="ECO:0000256" key="10">
    <source>
        <dbReference type="ARBA" id="ARBA00023180"/>
    </source>
</evidence>
<feature type="domain" description="Fibronectin type-III" evidence="16">
    <location>
        <begin position="930"/>
        <end position="1026"/>
    </location>
</feature>
<comment type="caution">
    <text evidence="17">The sequence shown here is derived from an EMBL/GenBank/DDBJ whole genome shotgun (WGS) entry which is preliminary data.</text>
</comment>
<dbReference type="SMART" id="SM00404">
    <property type="entry name" value="PTPc_motif"/>
    <property type="match status" value="1"/>
</dbReference>
<evidence type="ECO:0000259" key="14">
    <source>
        <dbReference type="PROSITE" id="PS50055"/>
    </source>
</evidence>
<evidence type="ECO:0000256" key="7">
    <source>
        <dbReference type="ARBA" id="ARBA00022912"/>
    </source>
</evidence>
<evidence type="ECO:0000256" key="2">
    <source>
        <dbReference type="ARBA" id="ARBA00013064"/>
    </source>
</evidence>
<name>A0AAV6PL33_SOLSE</name>
<dbReference type="EC" id="3.1.3.48" evidence="2"/>
<dbReference type="FunFam" id="2.60.40.10:FF:000369">
    <property type="entry name" value="Protein tyrosine phosphatase, receptor type B"/>
    <property type="match status" value="10"/>
</dbReference>
<evidence type="ECO:0000256" key="11">
    <source>
        <dbReference type="ARBA" id="ARBA00025789"/>
    </source>
</evidence>
<keyword evidence="6" id="KW-0378">Hydrolase</keyword>
<feature type="domain" description="Fibronectin type-III" evidence="16">
    <location>
        <begin position="580"/>
        <end position="669"/>
    </location>
</feature>
<dbReference type="CDD" id="cd14617">
    <property type="entry name" value="R-PTPc-B"/>
    <property type="match status" value="1"/>
</dbReference>
<feature type="region of interest" description="Disordered" evidence="13">
    <location>
        <begin position="385"/>
        <end position="407"/>
    </location>
</feature>
<feature type="domain" description="Fibronectin type-III" evidence="16">
    <location>
        <begin position="757"/>
        <end position="848"/>
    </location>
</feature>
<dbReference type="GO" id="GO:0016020">
    <property type="term" value="C:membrane"/>
    <property type="evidence" value="ECO:0007669"/>
    <property type="project" value="UniProtKB-SubCell"/>
</dbReference>
<evidence type="ECO:0000256" key="12">
    <source>
        <dbReference type="ARBA" id="ARBA00051722"/>
    </source>
</evidence>